<dbReference type="EMBL" id="CAJOBB010013196">
    <property type="protein sequence ID" value="CAF4287186.1"/>
    <property type="molecule type" value="Genomic_DNA"/>
</dbReference>
<comment type="caution">
    <text evidence="1">The sequence shown here is derived from an EMBL/GenBank/DDBJ whole genome shotgun (WGS) entry which is preliminary data.</text>
</comment>
<evidence type="ECO:0000313" key="2">
    <source>
        <dbReference type="Proteomes" id="UP000663868"/>
    </source>
</evidence>
<dbReference type="AlphaFoldDB" id="A0A820GYA6"/>
<sequence>MPAIGLGLGFYGKNNEPYGTYPECGIEPHTDSSGHVIPPPPGCGL</sequence>
<protein>
    <submittedName>
        <fullName evidence="1">Uncharacterized protein</fullName>
    </submittedName>
</protein>
<feature type="non-terminal residue" evidence="1">
    <location>
        <position position="45"/>
    </location>
</feature>
<accession>A0A820GYA6</accession>
<feature type="non-terminal residue" evidence="1">
    <location>
        <position position="1"/>
    </location>
</feature>
<proteinExistence type="predicted"/>
<reference evidence="1" key="1">
    <citation type="submission" date="2021-02" db="EMBL/GenBank/DDBJ databases">
        <authorList>
            <person name="Nowell W R."/>
        </authorList>
    </citation>
    <scope>NUCLEOTIDE SEQUENCE</scope>
</reference>
<name>A0A820GYA6_9BILA</name>
<evidence type="ECO:0000313" key="1">
    <source>
        <dbReference type="EMBL" id="CAF4287186.1"/>
    </source>
</evidence>
<dbReference type="Proteomes" id="UP000663868">
    <property type="component" value="Unassembled WGS sequence"/>
</dbReference>
<gene>
    <name evidence="1" type="ORF">KXQ929_LOCUS44780</name>
</gene>
<organism evidence="1 2">
    <name type="scientific">Adineta steineri</name>
    <dbReference type="NCBI Taxonomy" id="433720"/>
    <lineage>
        <taxon>Eukaryota</taxon>
        <taxon>Metazoa</taxon>
        <taxon>Spiralia</taxon>
        <taxon>Gnathifera</taxon>
        <taxon>Rotifera</taxon>
        <taxon>Eurotatoria</taxon>
        <taxon>Bdelloidea</taxon>
        <taxon>Adinetida</taxon>
        <taxon>Adinetidae</taxon>
        <taxon>Adineta</taxon>
    </lineage>
</organism>